<dbReference type="Gene3D" id="3.30.70.120">
    <property type="match status" value="1"/>
</dbReference>
<dbReference type="Pfam" id="PF00543">
    <property type="entry name" value="P-II"/>
    <property type="match status" value="1"/>
</dbReference>
<evidence type="ECO:0000256" key="2">
    <source>
        <dbReference type="SAM" id="Phobius"/>
    </source>
</evidence>
<dbReference type="PROSITE" id="PS51343">
    <property type="entry name" value="PII_GLNB_DOM"/>
    <property type="match status" value="1"/>
</dbReference>
<reference evidence="3" key="1">
    <citation type="submission" date="2021-01" db="EMBL/GenBank/DDBJ databases">
        <authorList>
            <person name="Bezrukov I."/>
        </authorList>
    </citation>
    <scope>NUCLEOTIDE SEQUENCE</scope>
</reference>
<dbReference type="InterPro" id="IPR017918">
    <property type="entry name" value="N-reg_PII_CS"/>
</dbReference>
<keyword evidence="4" id="KW-1185">Reference proteome</keyword>
<dbReference type="InterPro" id="IPR011322">
    <property type="entry name" value="N-reg_PII-like_a/b"/>
</dbReference>
<dbReference type="PANTHER" id="PTHR30115:SF11">
    <property type="entry name" value="NITROGEN REGULATORY PROTEIN P-II HOMOLOG"/>
    <property type="match status" value="1"/>
</dbReference>
<evidence type="ECO:0000313" key="3">
    <source>
        <dbReference type="EMBL" id="CAE6141531.1"/>
    </source>
</evidence>
<dbReference type="InterPro" id="IPR015867">
    <property type="entry name" value="N-reg_PII/ATP_PRibTrfase_C"/>
</dbReference>
<dbReference type="PRINTS" id="PR00340">
    <property type="entry name" value="PIIGLNB"/>
</dbReference>
<proteinExistence type="inferred from homology"/>
<dbReference type="Proteomes" id="UP000682877">
    <property type="component" value="Chromosome 6"/>
</dbReference>
<keyword evidence="2" id="KW-0812">Transmembrane</keyword>
<sequence>MAASMTKPISITSLGFYSDRKNIAFSDCISICSGFRHSRPSCLDLVTKSPSNNTRVLPVVRAQSSSDYIPDSKFYKVEAIVRPWSLEKVSSALLKIGIRGVTVSDVRGFGAQGGSTERHGGSEFSEDKFIAKVKMEIVVKKDQVESVINTIIDGARTGEIGDGKIFVIPVSDVIRVRTGERGEKAEKMTDWKMFVLAISSPSTTLIRPLKRKGPNRSPVRKILCLSQRRQSKTGTGKSWIVPVPFLLGLFYCTVGLLQLLLDETTSIKPPRGNLDKTIISLLALVVFLELSAEMYKAGVSDNIEAYILFALAEFIWFSLDRTWLGFTIATLLGVACSLAEIPIMQFFHLWYYPEANIEIFGQGLDSYGEDDY</sequence>
<evidence type="ECO:0000256" key="1">
    <source>
        <dbReference type="RuleBase" id="RU003936"/>
    </source>
</evidence>
<feature type="transmembrane region" description="Helical" evidence="2">
    <location>
        <begin position="239"/>
        <end position="261"/>
    </location>
</feature>
<feature type="transmembrane region" description="Helical" evidence="2">
    <location>
        <begin position="326"/>
        <end position="351"/>
    </location>
</feature>
<dbReference type="SUPFAM" id="SSF54913">
    <property type="entry name" value="GlnB-like"/>
    <property type="match status" value="1"/>
</dbReference>
<dbReference type="GO" id="GO:0030234">
    <property type="term" value="F:enzyme regulator activity"/>
    <property type="evidence" value="ECO:0007669"/>
    <property type="project" value="InterPro"/>
</dbReference>
<organism evidence="3 4">
    <name type="scientific">Arabidopsis arenosa</name>
    <name type="common">Sand rock-cress</name>
    <name type="synonym">Cardaminopsis arenosa</name>
    <dbReference type="NCBI Taxonomy" id="38785"/>
    <lineage>
        <taxon>Eukaryota</taxon>
        <taxon>Viridiplantae</taxon>
        <taxon>Streptophyta</taxon>
        <taxon>Embryophyta</taxon>
        <taxon>Tracheophyta</taxon>
        <taxon>Spermatophyta</taxon>
        <taxon>Magnoliopsida</taxon>
        <taxon>eudicotyledons</taxon>
        <taxon>Gunneridae</taxon>
        <taxon>Pentapetalae</taxon>
        <taxon>rosids</taxon>
        <taxon>malvids</taxon>
        <taxon>Brassicales</taxon>
        <taxon>Brassicaceae</taxon>
        <taxon>Camelineae</taxon>
        <taxon>Arabidopsis</taxon>
    </lineage>
</organism>
<keyword evidence="2" id="KW-1133">Transmembrane helix</keyword>
<gene>
    <name evidence="3" type="ORF">AARE701A_LOCUS17085</name>
</gene>
<dbReference type="SMART" id="SM00938">
    <property type="entry name" value="P-II"/>
    <property type="match status" value="1"/>
</dbReference>
<dbReference type="AlphaFoldDB" id="A0A8S2ARF5"/>
<evidence type="ECO:0000313" key="4">
    <source>
        <dbReference type="Proteomes" id="UP000682877"/>
    </source>
</evidence>
<protein>
    <recommendedName>
        <fullName evidence="5">Nitrogen regulatory protein P-II homolog</fullName>
    </recommendedName>
</protein>
<evidence type="ECO:0008006" key="5">
    <source>
        <dbReference type="Google" id="ProtNLM"/>
    </source>
</evidence>
<dbReference type="PANTHER" id="PTHR30115">
    <property type="entry name" value="NITROGEN REGULATORY PROTEIN P-II"/>
    <property type="match status" value="1"/>
</dbReference>
<dbReference type="GO" id="GO:0005524">
    <property type="term" value="F:ATP binding"/>
    <property type="evidence" value="ECO:0007669"/>
    <property type="project" value="TreeGrafter"/>
</dbReference>
<keyword evidence="2" id="KW-0472">Membrane</keyword>
<comment type="similarity">
    <text evidence="1">Belongs to the P(II) protein family.</text>
</comment>
<dbReference type="PROSITE" id="PS00638">
    <property type="entry name" value="PII_GLNB_CTER"/>
    <property type="match status" value="1"/>
</dbReference>
<name>A0A8S2ARF5_ARAAE</name>
<dbReference type="GO" id="GO:0005829">
    <property type="term" value="C:cytosol"/>
    <property type="evidence" value="ECO:0007669"/>
    <property type="project" value="TreeGrafter"/>
</dbReference>
<dbReference type="GO" id="GO:0009534">
    <property type="term" value="C:chloroplast thylakoid"/>
    <property type="evidence" value="ECO:0007669"/>
    <property type="project" value="TreeGrafter"/>
</dbReference>
<accession>A0A8S2ARF5</accession>
<dbReference type="GO" id="GO:0006808">
    <property type="term" value="P:regulation of nitrogen utilization"/>
    <property type="evidence" value="ECO:0007669"/>
    <property type="project" value="InterPro"/>
</dbReference>
<dbReference type="EMBL" id="LR999456">
    <property type="protein sequence ID" value="CAE6141531.1"/>
    <property type="molecule type" value="Genomic_DNA"/>
</dbReference>
<dbReference type="InterPro" id="IPR002187">
    <property type="entry name" value="N-reg_PII"/>
</dbReference>